<dbReference type="STRING" id="1141662.OOA_19801"/>
<protein>
    <recommendedName>
        <fullName evidence="3">DUF1488 domain-containing protein</fullName>
    </recommendedName>
</protein>
<organism evidence="1 2">
    <name type="scientific">Providencia burhodogranariea DSM 19968</name>
    <dbReference type="NCBI Taxonomy" id="1141662"/>
    <lineage>
        <taxon>Bacteria</taxon>
        <taxon>Pseudomonadati</taxon>
        <taxon>Pseudomonadota</taxon>
        <taxon>Gammaproteobacteria</taxon>
        <taxon>Enterobacterales</taxon>
        <taxon>Morganellaceae</taxon>
        <taxon>Providencia</taxon>
    </lineage>
</organism>
<dbReference type="InterPro" id="IPR036692">
    <property type="entry name" value="Shew3726-like_sf"/>
</dbReference>
<dbReference type="OrthoDB" id="6465020at2"/>
<dbReference type="EMBL" id="AKKL01000057">
    <property type="protein sequence ID" value="EKT52892.1"/>
    <property type="molecule type" value="Genomic_DNA"/>
</dbReference>
<gene>
    <name evidence="1" type="ORF">OOA_19801</name>
</gene>
<dbReference type="PATRIC" id="fig|1141662.3.peg.4020"/>
<dbReference type="RefSeq" id="WP_008913912.1">
    <property type="nucleotide sequence ID" value="NZ_KB233228.1"/>
</dbReference>
<sequence length="86" mass="10125">MNQAIQFPDREEWNVITRKVHFPVLINGMLAECTVSESLLHKRYSLNVEAISLFQDNRWDIEEEFEVLIKQDPDQESGTYSLPEDK</sequence>
<dbReference type="InterPro" id="IPR009962">
    <property type="entry name" value="DUF1488"/>
</dbReference>
<accession>K8W624</accession>
<reference evidence="1 2" key="1">
    <citation type="journal article" date="2012" name="BMC Genomics">
        <title>Comparative genomics of bacteria in the genus Providencia isolated from wild Drosophila melanogaster.</title>
        <authorList>
            <person name="Galac M.R."/>
            <person name="Lazzaro B.P."/>
        </authorList>
    </citation>
    <scope>NUCLEOTIDE SEQUENCE [LARGE SCALE GENOMIC DNA]</scope>
    <source>
        <strain evidence="1 2">DSM 19968</strain>
    </source>
</reference>
<keyword evidence="2" id="KW-1185">Reference proteome</keyword>
<comment type="caution">
    <text evidence="1">The sequence shown here is derived from an EMBL/GenBank/DDBJ whole genome shotgun (WGS) entry which is preliminary data.</text>
</comment>
<evidence type="ECO:0000313" key="1">
    <source>
        <dbReference type="EMBL" id="EKT52892.1"/>
    </source>
</evidence>
<evidence type="ECO:0008006" key="3">
    <source>
        <dbReference type="Google" id="ProtNLM"/>
    </source>
</evidence>
<dbReference type="Gene3D" id="3.30.160.140">
    <property type="entry name" value="Shew3726-like"/>
    <property type="match status" value="1"/>
</dbReference>
<dbReference type="eggNOG" id="ENOG50331AY">
    <property type="taxonomic scope" value="Bacteria"/>
</dbReference>
<dbReference type="HOGENOM" id="CLU_190004_1_0_6"/>
<dbReference type="Proteomes" id="UP000009336">
    <property type="component" value="Unassembled WGS sequence"/>
</dbReference>
<dbReference type="SUPFAM" id="SSF160272">
    <property type="entry name" value="Shew3726-like"/>
    <property type="match status" value="1"/>
</dbReference>
<dbReference type="AlphaFoldDB" id="K8W624"/>
<dbReference type="Pfam" id="PF07369">
    <property type="entry name" value="DUF1488"/>
    <property type="match status" value="1"/>
</dbReference>
<proteinExistence type="predicted"/>
<name>K8W624_9GAMM</name>
<evidence type="ECO:0000313" key="2">
    <source>
        <dbReference type="Proteomes" id="UP000009336"/>
    </source>
</evidence>